<feature type="domain" description="Calcineurin-like phosphoesterase" evidence="3">
    <location>
        <begin position="1"/>
        <end position="159"/>
    </location>
</feature>
<comment type="similarity">
    <text evidence="1 2">Belongs to the metallophosphoesterase superfamily. YfcE family.</text>
</comment>
<reference evidence="4" key="2">
    <citation type="submission" date="2021-04" db="EMBL/GenBank/DDBJ databases">
        <authorList>
            <person name="Gilroy R."/>
        </authorList>
    </citation>
    <scope>NUCLEOTIDE SEQUENCE</scope>
    <source>
        <strain evidence="4">CHK187-5294</strain>
    </source>
</reference>
<keyword evidence="4" id="KW-0378">Hydrolase</keyword>
<dbReference type="InterPro" id="IPR000979">
    <property type="entry name" value="Phosphodiesterase_MJ0936/Vps29"/>
</dbReference>
<dbReference type="Gene3D" id="3.60.21.10">
    <property type="match status" value="1"/>
</dbReference>
<dbReference type="AlphaFoldDB" id="A0A9D2CZC8"/>
<proteinExistence type="inferred from homology"/>
<dbReference type="GO" id="GO:0016787">
    <property type="term" value="F:hydrolase activity"/>
    <property type="evidence" value="ECO:0007669"/>
    <property type="project" value="UniProtKB-UniRule"/>
</dbReference>
<name>A0A9D2CZC8_9FIRM</name>
<dbReference type="InterPro" id="IPR024654">
    <property type="entry name" value="Calcineurin-like_PHP_lpxH"/>
</dbReference>
<evidence type="ECO:0000313" key="5">
    <source>
        <dbReference type="Proteomes" id="UP000824132"/>
    </source>
</evidence>
<accession>A0A9D2CZC8</accession>
<dbReference type="GO" id="GO:0046872">
    <property type="term" value="F:metal ion binding"/>
    <property type="evidence" value="ECO:0007669"/>
    <property type="project" value="UniProtKB-KW"/>
</dbReference>
<evidence type="ECO:0000259" key="3">
    <source>
        <dbReference type="Pfam" id="PF12850"/>
    </source>
</evidence>
<reference evidence="4" key="1">
    <citation type="journal article" date="2021" name="PeerJ">
        <title>Extensive microbial diversity within the chicken gut microbiome revealed by metagenomics and culture.</title>
        <authorList>
            <person name="Gilroy R."/>
            <person name="Ravi A."/>
            <person name="Getino M."/>
            <person name="Pursley I."/>
            <person name="Horton D.L."/>
            <person name="Alikhan N.F."/>
            <person name="Baker D."/>
            <person name="Gharbi K."/>
            <person name="Hall N."/>
            <person name="Watson M."/>
            <person name="Adriaenssens E.M."/>
            <person name="Foster-Nyarko E."/>
            <person name="Jarju S."/>
            <person name="Secka A."/>
            <person name="Antonio M."/>
            <person name="Oren A."/>
            <person name="Chaudhuri R.R."/>
            <person name="La Ragione R."/>
            <person name="Hildebrand F."/>
            <person name="Pallen M.J."/>
        </authorList>
    </citation>
    <scope>NUCLEOTIDE SEQUENCE</scope>
    <source>
        <strain evidence="4">CHK187-5294</strain>
    </source>
</reference>
<evidence type="ECO:0000313" key="4">
    <source>
        <dbReference type="EMBL" id="HIZ03552.1"/>
    </source>
</evidence>
<dbReference type="NCBIfam" id="TIGR00040">
    <property type="entry name" value="yfcE"/>
    <property type="match status" value="1"/>
</dbReference>
<gene>
    <name evidence="4" type="primary">yfcE</name>
    <name evidence="4" type="ORF">H9727_04630</name>
</gene>
<sequence>MKFLIASDIHGSRFYAEAVAKKFAEEGAQMLVLLGDIYNHGPRNPLPKEYDPMGVAKILNGLTEKLLVVKGNCDSDVDTMISDFEFVSEAVLVDCGKRVFLQHGDRYSIDALPKNCGDAFIYGHFHTGFIERKDGVLVANCGSVSLPKNGTAHSYIVMENGELILKDIESGKEISREKI</sequence>
<evidence type="ECO:0000256" key="2">
    <source>
        <dbReference type="RuleBase" id="RU362039"/>
    </source>
</evidence>
<dbReference type="EMBL" id="DXCL01000026">
    <property type="protein sequence ID" value="HIZ03552.1"/>
    <property type="molecule type" value="Genomic_DNA"/>
</dbReference>
<keyword evidence="2" id="KW-0479">Metal-binding</keyword>
<dbReference type="InterPro" id="IPR029052">
    <property type="entry name" value="Metallo-depent_PP-like"/>
</dbReference>
<evidence type="ECO:0000256" key="1">
    <source>
        <dbReference type="ARBA" id="ARBA00008950"/>
    </source>
</evidence>
<protein>
    <recommendedName>
        <fullName evidence="2">Phosphoesterase</fullName>
        <ecNumber evidence="2">3.1.4.-</ecNumber>
    </recommendedName>
</protein>
<dbReference type="Pfam" id="PF12850">
    <property type="entry name" value="Metallophos_2"/>
    <property type="match status" value="1"/>
</dbReference>
<dbReference type="NCBIfam" id="NF006988">
    <property type="entry name" value="PRK09453.1"/>
    <property type="match status" value="1"/>
</dbReference>
<dbReference type="Proteomes" id="UP000824132">
    <property type="component" value="Unassembled WGS sequence"/>
</dbReference>
<dbReference type="SUPFAM" id="SSF56300">
    <property type="entry name" value="Metallo-dependent phosphatases"/>
    <property type="match status" value="1"/>
</dbReference>
<comment type="caution">
    <text evidence="4">The sequence shown here is derived from an EMBL/GenBank/DDBJ whole genome shotgun (WGS) entry which is preliminary data.</text>
</comment>
<dbReference type="EC" id="3.1.4.-" evidence="2"/>
<comment type="cofactor">
    <cofactor evidence="2">
        <name>a divalent metal cation</name>
        <dbReference type="ChEBI" id="CHEBI:60240"/>
    </cofactor>
</comment>
<organism evidence="4 5">
    <name type="scientific">Candidatus Borkfalkia avistercoris</name>
    <dbReference type="NCBI Taxonomy" id="2838504"/>
    <lineage>
        <taxon>Bacteria</taxon>
        <taxon>Bacillati</taxon>
        <taxon>Bacillota</taxon>
        <taxon>Clostridia</taxon>
        <taxon>Christensenellales</taxon>
        <taxon>Christensenellaceae</taxon>
        <taxon>Candidatus Borkfalkia</taxon>
    </lineage>
</organism>